<protein>
    <submittedName>
        <fullName evidence="2">Spo0E like sporulation regulatory protein</fullName>
    </submittedName>
</protein>
<dbReference type="InterPro" id="IPR018540">
    <property type="entry name" value="Spo0E-like"/>
</dbReference>
<gene>
    <name evidence="2" type="ORF">SAMN02744040_00598</name>
</gene>
<dbReference type="OrthoDB" id="1757123at2"/>
<evidence type="ECO:0000313" key="2">
    <source>
        <dbReference type="EMBL" id="SHH03248.1"/>
    </source>
</evidence>
<evidence type="ECO:0000313" key="3">
    <source>
        <dbReference type="Proteomes" id="UP000242520"/>
    </source>
</evidence>
<accession>A0A1M5PNH7</accession>
<feature type="coiled-coil region" evidence="1">
    <location>
        <begin position="4"/>
        <end position="31"/>
    </location>
</feature>
<dbReference type="Proteomes" id="UP000242520">
    <property type="component" value="Unassembled WGS sequence"/>
</dbReference>
<keyword evidence="1" id="KW-0175">Coiled coil</keyword>
<dbReference type="GO" id="GO:0046983">
    <property type="term" value="F:protein dimerization activity"/>
    <property type="evidence" value="ECO:0007669"/>
    <property type="project" value="InterPro"/>
</dbReference>
<dbReference type="EMBL" id="FQXH01000006">
    <property type="protein sequence ID" value="SHH03248.1"/>
    <property type="molecule type" value="Genomic_DNA"/>
</dbReference>
<evidence type="ECO:0000256" key="1">
    <source>
        <dbReference type="SAM" id="Coils"/>
    </source>
</evidence>
<dbReference type="SUPFAM" id="SSF140500">
    <property type="entry name" value="BAS1536-like"/>
    <property type="match status" value="1"/>
</dbReference>
<dbReference type="STRING" id="1123350.SAMN02744040_00598"/>
<dbReference type="GO" id="GO:0043937">
    <property type="term" value="P:regulation of sporulation"/>
    <property type="evidence" value="ECO:0007669"/>
    <property type="project" value="InterPro"/>
</dbReference>
<dbReference type="InterPro" id="IPR037208">
    <property type="entry name" value="Spo0E-like_sf"/>
</dbReference>
<dbReference type="AlphaFoldDB" id="A0A1M5PNH7"/>
<reference evidence="3" key="1">
    <citation type="submission" date="2016-11" db="EMBL/GenBank/DDBJ databases">
        <authorList>
            <person name="Varghese N."/>
            <person name="Submissions S."/>
        </authorList>
    </citation>
    <scope>NUCLEOTIDE SEQUENCE [LARGE SCALE GENOMIC DNA]</scope>
    <source>
        <strain evidence="3">DSM 15285</strain>
    </source>
</reference>
<dbReference type="Gene3D" id="4.10.280.10">
    <property type="entry name" value="Helix-loop-helix DNA-binding domain"/>
    <property type="match status" value="1"/>
</dbReference>
<dbReference type="RefSeq" id="WP_072723447.1">
    <property type="nucleotide sequence ID" value="NZ_FQXH01000006.1"/>
</dbReference>
<dbReference type="Pfam" id="PF09388">
    <property type="entry name" value="SpoOE-like"/>
    <property type="match status" value="1"/>
</dbReference>
<keyword evidence="3" id="KW-1185">Reference proteome</keyword>
<sequence>MQKIRTLQANIEVLREKLNKLIEDKDFKLSNREIISLSQELDVLLDDYVKFKNSKFIF</sequence>
<organism evidence="2 3">
    <name type="scientific">Tepidibacter thalassicus DSM 15285</name>
    <dbReference type="NCBI Taxonomy" id="1123350"/>
    <lineage>
        <taxon>Bacteria</taxon>
        <taxon>Bacillati</taxon>
        <taxon>Bacillota</taxon>
        <taxon>Clostridia</taxon>
        <taxon>Peptostreptococcales</taxon>
        <taxon>Peptostreptococcaceae</taxon>
        <taxon>Tepidibacter</taxon>
    </lineage>
</organism>
<name>A0A1M5PNH7_9FIRM</name>
<proteinExistence type="predicted"/>
<dbReference type="InterPro" id="IPR036638">
    <property type="entry name" value="HLH_DNA-bd_sf"/>
</dbReference>